<evidence type="ECO:0000313" key="1">
    <source>
        <dbReference type="EMBL" id="AAG02566.1"/>
    </source>
</evidence>
<sequence>MTKTSRRKNAIANYLEPVDEKSINESFGAGDPEARSGIPCTIGAAVAASIAVCPTTKCSKRCGKRKK</sequence>
<accession>Q9AF68</accession>
<evidence type="ECO:0000313" key="5">
    <source>
        <dbReference type="EMBL" id="AGA35580.1"/>
    </source>
</evidence>
<evidence type="ECO:0000313" key="6">
    <source>
        <dbReference type="EMBL" id="AGA35582.1"/>
    </source>
</evidence>
<evidence type="ECO:0000313" key="4">
    <source>
        <dbReference type="EMBL" id="AGA35578.1"/>
    </source>
</evidence>
<gene>
    <name evidence="2" type="primary">plWbeta</name>
</gene>
<evidence type="ECO:0000313" key="3">
    <source>
        <dbReference type="EMBL" id="AGA35576.1"/>
    </source>
</evidence>
<dbReference type="EMBL" id="GU322922">
    <property type="protein sequence ID" value="AGA35576.1"/>
    <property type="molecule type" value="Genomic_DNA"/>
</dbReference>
<reference evidence="2" key="2">
    <citation type="journal article" date="2010" name="Food Technol. Biotechnol.">
        <title>Novel bacteriocinogenic Lactobacillus plantarum strains and their differentiation by sequence analysis of 16S rDNA, 16S-23S and 23S-5S intergenic spacer regions and randomly amplified polymorphic DNA analysis.</title>
        <authorList>
            <person name="Moghadam M.S."/>
            <person name="Foo H.L."/>
            <person name="Leow T.C."/>
            <person name="Rahim R.A."/>
            <person name="Loh T.C."/>
        </authorList>
    </citation>
    <scope>NUCLEOTIDE SEQUENCE</scope>
    <source>
        <strain evidence="5">RG11</strain>
        <strain evidence="4">RG14</strain>
        <strain evidence="6">RI11</strain>
        <strain evidence="7">RS5</strain>
        <strain evidence="3">TL1</strain>
        <strain evidence="2">UL4</strain>
    </source>
</reference>
<evidence type="ECO:0000313" key="7">
    <source>
        <dbReference type="EMBL" id="AGA35584.1"/>
    </source>
</evidence>
<protein>
    <submittedName>
        <fullName evidence="1">Plantaricin W beta</fullName>
    </submittedName>
</protein>
<reference evidence="3" key="3">
    <citation type="submission" date="2012-12" db="EMBL/GenBank/DDBJ databases">
        <title>plW locus of Lactobacillus plantarum strains.</title>
        <authorList>
            <person name="Tai H.F."/>
            <person name="Foo H.L."/>
            <person name="Rahim R.A."/>
            <person name="Puad A.M."/>
            <person name="Loh T.C."/>
        </authorList>
    </citation>
    <scope>NUCLEOTIDE SEQUENCE</scope>
    <source>
        <strain evidence="5">RG11</strain>
        <strain evidence="4">RG14</strain>
        <strain evidence="6">RI11</strain>
        <strain evidence="7">RS5</strain>
        <strain evidence="3">TL1</strain>
    </source>
</reference>
<evidence type="ECO:0000313" key="2">
    <source>
        <dbReference type="EMBL" id="AGA35574.1"/>
    </source>
</evidence>
<organism evidence="1">
    <name type="scientific">Lactiplantibacillus plantarum</name>
    <name type="common">Lactobacillus plantarum</name>
    <dbReference type="NCBI Taxonomy" id="1590"/>
    <lineage>
        <taxon>Bacteria</taxon>
        <taxon>Bacillati</taxon>
        <taxon>Bacillota</taxon>
        <taxon>Bacilli</taxon>
        <taxon>Lactobacillales</taxon>
        <taxon>Lactobacillaceae</taxon>
        <taxon>Lactiplantibacillus</taxon>
    </lineage>
</organism>
<dbReference type="AlphaFoldDB" id="Q9AF68"/>
<name>Q9AF68_LACPN</name>
<dbReference type="EMBL" id="GU322925">
    <property type="protein sequence ID" value="AGA35582.1"/>
    <property type="molecule type" value="Genomic_DNA"/>
</dbReference>
<dbReference type="EMBL" id="GU322921">
    <property type="protein sequence ID" value="AGA35574.1"/>
    <property type="molecule type" value="Genomic_DNA"/>
</dbReference>
<reference evidence="2" key="4">
    <citation type="journal article" date="2015" name="Microb. Cell Fact.">
        <title>Molecular characterisation of new organisation of plnEF and plw loci of bacteriocin genes harbour concomitantly in Lactobacillus plantarum I-UL4.</title>
        <authorList>
            <person name="Tai H.F."/>
            <person name="Foo H.L."/>
            <person name="Abdul Rahim R."/>
            <person name="Loh T.C."/>
            <person name="Abdullah M.P."/>
            <person name="Yoshinobu K."/>
        </authorList>
    </citation>
    <scope>NUCLEOTIDE SEQUENCE</scope>
    <source>
        <strain evidence="2">UL4</strain>
    </source>
</reference>
<dbReference type="EMBL" id="GU322923">
    <property type="protein sequence ID" value="AGA35578.1"/>
    <property type="molecule type" value="Genomic_DNA"/>
</dbReference>
<dbReference type="EMBL" id="GU322926">
    <property type="protein sequence ID" value="AGA35584.1"/>
    <property type="molecule type" value="Genomic_DNA"/>
</dbReference>
<dbReference type="SMR" id="Q9AF68"/>
<reference evidence="1" key="1">
    <citation type="journal article" date="2001" name="Microbiology">
        <title>Plantaricin W from Lactobacillus plantarum belongs to a new family of two-peptide lantibiotics.</title>
        <authorList>
            <person name="Holo H."/>
            <person name="Jeknic Z."/>
            <person name="Daeschel M."/>
            <person name="Stevanovic S."/>
            <person name="Nes I.F."/>
        </authorList>
    </citation>
    <scope>NUCLEOTIDE SEQUENCE</scope>
</reference>
<proteinExistence type="predicted"/>
<dbReference type="EMBL" id="AY007251">
    <property type="protein sequence ID" value="AAG02566.1"/>
    <property type="molecule type" value="Genomic_DNA"/>
</dbReference>
<dbReference type="NCBIfam" id="NF038161">
    <property type="entry name" value="lant_II_LchA2"/>
    <property type="match status" value="1"/>
</dbReference>
<dbReference type="RefSeq" id="WP_208191418.1">
    <property type="nucleotide sequence ID" value="NZ_CP143285.1"/>
</dbReference>
<dbReference type="EMBL" id="GU322924">
    <property type="protein sequence ID" value="AGA35580.1"/>
    <property type="molecule type" value="Genomic_DNA"/>
</dbReference>